<evidence type="ECO:0000256" key="3">
    <source>
        <dbReference type="ARBA" id="ARBA00022553"/>
    </source>
</evidence>
<evidence type="ECO:0000259" key="6">
    <source>
        <dbReference type="PROSITE" id="PS50109"/>
    </source>
</evidence>
<dbReference type="CDD" id="cd00075">
    <property type="entry name" value="HATPase"/>
    <property type="match status" value="1"/>
</dbReference>
<dbReference type="SUPFAM" id="SSF55874">
    <property type="entry name" value="ATPase domain of HSP90 chaperone/DNA topoisomerase II/histidine kinase"/>
    <property type="match status" value="1"/>
</dbReference>
<protein>
    <recommendedName>
        <fullName evidence="2">histidine kinase</fullName>
        <ecNumber evidence="2">2.7.13.3</ecNumber>
    </recommendedName>
</protein>
<dbReference type="AlphaFoldDB" id="A0A2L0EZW6"/>
<dbReference type="InterPro" id="IPR005467">
    <property type="entry name" value="His_kinase_dom"/>
</dbReference>
<dbReference type="EC" id="2.7.13.3" evidence="2"/>
<dbReference type="InterPro" id="IPR004358">
    <property type="entry name" value="Sig_transdc_His_kin-like_C"/>
</dbReference>
<dbReference type="SUPFAM" id="SSF47384">
    <property type="entry name" value="Homodimeric domain of signal transducing histidine kinase"/>
    <property type="match status" value="1"/>
</dbReference>
<dbReference type="InterPro" id="IPR003594">
    <property type="entry name" value="HATPase_dom"/>
</dbReference>
<dbReference type="InterPro" id="IPR025847">
    <property type="entry name" value="MEDS_domain"/>
</dbReference>
<dbReference type="PANTHER" id="PTHR43547">
    <property type="entry name" value="TWO-COMPONENT HISTIDINE KINASE"/>
    <property type="match status" value="1"/>
</dbReference>
<reference evidence="7 8" key="1">
    <citation type="submission" date="2015-09" db="EMBL/GenBank/DDBJ databases">
        <title>Sorangium comparison.</title>
        <authorList>
            <person name="Zaburannyi N."/>
            <person name="Bunk B."/>
            <person name="Overmann J."/>
            <person name="Mueller R."/>
        </authorList>
    </citation>
    <scope>NUCLEOTIDE SEQUENCE [LARGE SCALE GENOMIC DNA]</scope>
    <source>
        <strain evidence="7 8">So ce26</strain>
    </source>
</reference>
<dbReference type="SMART" id="SM00387">
    <property type="entry name" value="HATPase_c"/>
    <property type="match status" value="1"/>
</dbReference>
<gene>
    <name evidence="7" type="ORF">SOCE26_063320</name>
</gene>
<dbReference type="Pfam" id="PF00512">
    <property type="entry name" value="HisKA"/>
    <property type="match status" value="1"/>
</dbReference>
<organism evidence="7 8">
    <name type="scientific">Sorangium cellulosum</name>
    <name type="common">Polyangium cellulosum</name>
    <dbReference type="NCBI Taxonomy" id="56"/>
    <lineage>
        <taxon>Bacteria</taxon>
        <taxon>Pseudomonadati</taxon>
        <taxon>Myxococcota</taxon>
        <taxon>Polyangia</taxon>
        <taxon>Polyangiales</taxon>
        <taxon>Polyangiaceae</taxon>
        <taxon>Sorangium</taxon>
    </lineage>
</organism>
<dbReference type="InterPro" id="IPR003661">
    <property type="entry name" value="HisK_dim/P_dom"/>
</dbReference>
<dbReference type="Pfam" id="PF02518">
    <property type="entry name" value="HATPase_c"/>
    <property type="match status" value="1"/>
</dbReference>
<keyword evidence="5" id="KW-0418">Kinase</keyword>
<dbReference type="InterPro" id="IPR036890">
    <property type="entry name" value="HATPase_C_sf"/>
</dbReference>
<evidence type="ECO:0000256" key="1">
    <source>
        <dbReference type="ARBA" id="ARBA00000085"/>
    </source>
</evidence>
<sequence>MTAYLQEGLQQDAGVLLLVTEERWAGLQRRLPCLRADATDAGRDLPIRVLDAQQVRDRVFVDGVLNERLFRRFIDAALGAVRRRAPGGRVCAYGELVDMLWREGHAKSAVQVERLWNEALSGRAASLLCAYHTHGAHGAHGAMDASAMELICHTHAQVSPAESFLHLETDEERSRAVSLLQHRAGATSELAARKAAEDALRSRQGELAEQARQRDQSIAVLGHELRNPLTAILCALRLARSGKPDAVERAVALAERQVRKMSHLIEDLLDVTRLSHGKIRLQREPIEVARCVEQAVEAIRPLLAARRQRLSLALPAEPTLLLGDPVRVEQILSNLLHNASKYTPDEGEIALRAGVVEGMVELAVQDTGRGMTTEFIARVFEPFAQSEPWDAGSGGGLGLGLSLVRELVELHGGSVRAHSDGLGRGSTFVVRLPLPAEASIPTSRMAG</sequence>
<dbReference type="PANTHER" id="PTHR43547:SF2">
    <property type="entry name" value="HYBRID SIGNAL TRANSDUCTION HISTIDINE KINASE C"/>
    <property type="match status" value="1"/>
</dbReference>
<evidence type="ECO:0000256" key="5">
    <source>
        <dbReference type="ARBA" id="ARBA00022777"/>
    </source>
</evidence>
<accession>A0A2L0EZW6</accession>
<comment type="catalytic activity">
    <reaction evidence="1">
        <text>ATP + protein L-histidine = ADP + protein N-phospho-L-histidine.</text>
        <dbReference type="EC" id="2.7.13.3"/>
    </reaction>
</comment>
<keyword evidence="3" id="KW-0597">Phosphoprotein</keyword>
<dbReference type="CDD" id="cd00082">
    <property type="entry name" value="HisKA"/>
    <property type="match status" value="1"/>
</dbReference>
<name>A0A2L0EZW6_SORCE</name>
<evidence type="ECO:0000313" key="8">
    <source>
        <dbReference type="Proteomes" id="UP000238348"/>
    </source>
</evidence>
<dbReference type="Gene3D" id="1.10.287.130">
    <property type="match status" value="1"/>
</dbReference>
<dbReference type="InterPro" id="IPR036097">
    <property type="entry name" value="HisK_dim/P_sf"/>
</dbReference>
<evidence type="ECO:0000256" key="2">
    <source>
        <dbReference type="ARBA" id="ARBA00012438"/>
    </source>
</evidence>
<keyword evidence="4" id="KW-0808">Transferase</keyword>
<dbReference type="Proteomes" id="UP000238348">
    <property type="component" value="Chromosome"/>
</dbReference>
<feature type="domain" description="Histidine kinase" evidence="6">
    <location>
        <begin position="220"/>
        <end position="436"/>
    </location>
</feature>
<evidence type="ECO:0000313" key="7">
    <source>
        <dbReference type="EMBL" id="AUX44862.1"/>
    </source>
</evidence>
<dbReference type="PRINTS" id="PR00344">
    <property type="entry name" value="BCTRLSENSOR"/>
</dbReference>
<dbReference type="FunFam" id="3.30.565.10:FF:000006">
    <property type="entry name" value="Sensor histidine kinase WalK"/>
    <property type="match status" value="1"/>
</dbReference>
<dbReference type="Pfam" id="PF14417">
    <property type="entry name" value="MEDS"/>
    <property type="match status" value="1"/>
</dbReference>
<evidence type="ECO:0000256" key="4">
    <source>
        <dbReference type="ARBA" id="ARBA00022679"/>
    </source>
</evidence>
<proteinExistence type="predicted"/>
<dbReference type="PROSITE" id="PS50109">
    <property type="entry name" value="HIS_KIN"/>
    <property type="match status" value="1"/>
</dbReference>
<dbReference type="Gene3D" id="3.30.565.10">
    <property type="entry name" value="Histidine kinase-like ATPase, C-terminal domain"/>
    <property type="match status" value="1"/>
</dbReference>
<dbReference type="GO" id="GO:0000155">
    <property type="term" value="F:phosphorelay sensor kinase activity"/>
    <property type="evidence" value="ECO:0007669"/>
    <property type="project" value="InterPro"/>
</dbReference>
<dbReference type="EMBL" id="CP012673">
    <property type="protein sequence ID" value="AUX44862.1"/>
    <property type="molecule type" value="Genomic_DNA"/>
</dbReference>
<dbReference type="SMART" id="SM00388">
    <property type="entry name" value="HisKA"/>
    <property type="match status" value="1"/>
</dbReference>